<dbReference type="EMBL" id="LUEZ02000129">
    <property type="protein sequence ID" value="RDB16201.1"/>
    <property type="molecule type" value="Genomic_DNA"/>
</dbReference>
<dbReference type="InParanoid" id="A0A369J2F8"/>
<evidence type="ECO:0000313" key="1">
    <source>
        <dbReference type="EMBL" id="RDB16201.1"/>
    </source>
</evidence>
<proteinExistence type="predicted"/>
<dbReference type="AlphaFoldDB" id="A0A369J2F8"/>
<dbReference type="Proteomes" id="UP000076154">
    <property type="component" value="Unassembled WGS sequence"/>
</dbReference>
<reference evidence="1" key="1">
    <citation type="submission" date="2018-04" db="EMBL/GenBank/DDBJ databases">
        <title>Whole genome sequencing of Hypsizygus marmoreus.</title>
        <authorList>
            <person name="Choi I.-G."/>
            <person name="Min B."/>
            <person name="Kim J.-G."/>
            <person name="Kim S."/>
            <person name="Oh Y.-L."/>
            <person name="Kong W.-S."/>
            <person name="Park H."/>
            <person name="Jeong J."/>
            <person name="Song E.-S."/>
        </authorList>
    </citation>
    <scope>NUCLEOTIDE SEQUENCE [LARGE SCALE GENOMIC DNA]</scope>
    <source>
        <strain evidence="1">51987-8</strain>
    </source>
</reference>
<name>A0A369J2F8_HYPMA</name>
<organism evidence="1 2">
    <name type="scientific">Hypsizygus marmoreus</name>
    <name type="common">White beech mushroom</name>
    <name type="synonym">Agaricus marmoreus</name>
    <dbReference type="NCBI Taxonomy" id="39966"/>
    <lineage>
        <taxon>Eukaryota</taxon>
        <taxon>Fungi</taxon>
        <taxon>Dikarya</taxon>
        <taxon>Basidiomycota</taxon>
        <taxon>Agaricomycotina</taxon>
        <taxon>Agaricomycetes</taxon>
        <taxon>Agaricomycetidae</taxon>
        <taxon>Agaricales</taxon>
        <taxon>Tricholomatineae</taxon>
        <taxon>Lyophyllaceae</taxon>
        <taxon>Hypsizygus</taxon>
    </lineage>
</organism>
<comment type="caution">
    <text evidence="1">The sequence shown here is derived from an EMBL/GenBank/DDBJ whole genome shotgun (WGS) entry which is preliminary data.</text>
</comment>
<accession>A0A369J2F8</accession>
<evidence type="ECO:0000313" key="2">
    <source>
        <dbReference type="Proteomes" id="UP000076154"/>
    </source>
</evidence>
<gene>
    <name evidence="1" type="ORF">Hypma_003129</name>
</gene>
<protein>
    <submittedName>
        <fullName evidence="1">Uncharacterized protein</fullName>
    </submittedName>
</protein>
<sequence>MLGNRRYFGHMGHWTRHVDAPSRLLRTLPALFVKLQGCRTLKPLAYMPWLVFEFRLRFREPDASDVHSPPGLGFVS</sequence>
<keyword evidence="2" id="KW-1185">Reference proteome</keyword>